<dbReference type="Proteomes" id="UP000030669">
    <property type="component" value="Unassembled WGS sequence"/>
</dbReference>
<accession>S7Q8L3</accession>
<keyword evidence="2" id="KW-0732">Signal</keyword>
<evidence type="ECO:0000256" key="2">
    <source>
        <dbReference type="SAM" id="SignalP"/>
    </source>
</evidence>
<dbReference type="Pfam" id="PF07103">
    <property type="entry name" value="DUF1365"/>
    <property type="match status" value="1"/>
</dbReference>
<dbReference type="OMA" id="GWLFGYG"/>
<protein>
    <recommendedName>
        <fullName evidence="5">DUF1365-domain-containing protein</fullName>
    </recommendedName>
</protein>
<keyword evidence="4" id="KW-1185">Reference proteome</keyword>
<sequence>MNLTIGTGCAATLCLLLSYLRRCKNKQTNRPIAYILVNQVTHARLLPVESAHAFTYPTVSLLLPLKALEKNDLDLAGGWVFGYGGLYGRLTGLRPSGYLTDNENDGKFIWSKLARILEGRGYDSDALEDAWMMTMPSFLGYEGINPLTVYYCYKPEGQLWVVILEVHNTFGERHVYILEVGKGEDPTPKGFDHQWTFPRHFHVSPFNDREGFYIVSLTAPSHPPTKSRHNPSSPAPRPIVRIHYHPPDEPSSEAPGKPSIGPLKLSAIIRPVLSLPLTTPAWLFTLASSPFALLLTSPRILYQAWILHYRKRLDVFPRPEPKPATEAWDPDIAFPAGDRGGIGWQPEGPLEKYERKRVEAFLATRATETGVRVTLIPGKPSEPASDFPAHEGAEREHLKVYYLSPRIFTIIFLCPSAAHALLLGSESEKIFVPSSPELFLSVFNPSSSALHGDQQLSAGQQLRLRPIPHAVRSSSDLQIPAAHALELHSRGLSRLPRTALAISDLIVLWILLALERFEQFTFTALRARFVPGQEPWNAWERASVILECKKHPQ</sequence>
<name>S7Q8L3_GLOTA</name>
<feature type="chain" id="PRO_5004544323" description="DUF1365-domain-containing protein" evidence="2">
    <location>
        <begin position="26"/>
        <end position="553"/>
    </location>
</feature>
<proteinExistence type="predicted"/>
<evidence type="ECO:0000313" key="4">
    <source>
        <dbReference type="Proteomes" id="UP000030669"/>
    </source>
</evidence>
<evidence type="ECO:0008006" key="5">
    <source>
        <dbReference type="Google" id="ProtNLM"/>
    </source>
</evidence>
<gene>
    <name evidence="3" type="ORF">GLOTRDRAFT_138622</name>
</gene>
<dbReference type="HOGENOM" id="CLU_016237_1_0_1"/>
<dbReference type="PANTHER" id="PTHR33973">
    <property type="entry name" value="OS07G0153300 PROTEIN"/>
    <property type="match status" value="1"/>
</dbReference>
<feature type="region of interest" description="Disordered" evidence="1">
    <location>
        <begin position="220"/>
        <end position="258"/>
    </location>
</feature>
<organism evidence="3 4">
    <name type="scientific">Gloeophyllum trabeum (strain ATCC 11539 / FP-39264 / Madison 617)</name>
    <name type="common">Brown rot fungus</name>
    <dbReference type="NCBI Taxonomy" id="670483"/>
    <lineage>
        <taxon>Eukaryota</taxon>
        <taxon>Fungi</taxon>
        <taxon>Dikarya</taxon>
        <taxon>Basidiomycota</taxon>
        <taxon>Agaricomycotina</taxon>
        <taxon>Agaricomycetes</taxon>
        <taxon>Gloeophyllales</taxon>
        <taxon>Gloeophyllaceae</taxon>
        <taxon>Gloeophyllum</taxon>
    </lineage>
</organism>
<dbReference type="eggNOG" id="ENOG502S3VD">
    <property type="taxonomic scope" value="Eukaryota"/>
</dbReference>
<dbReference type="OrthoDB" id="3340520at2759"/>
<dbReference type="PANTHER" id="PTHR33973:SF4">
    <property type="entry name" value="OS07G0153300 PROTEIN"/>
    <property type="match status" value="1"/>
</dbReference>
<dbReference type="EMBL" id="KB469301">
    <property type="protein sequence ID" value="EPQ55867.1"/>
    <property type="molecule type" value="Genomic_DNA"/>
</dbReference>
<dbReference type="AlphaFoldDB" id="S7Q8L3"/>
<dbReference type="KEGG" id="gtr:GLOTRDRAFT_138622"/>
<feature type="signal peptide" evidence="2">
    <location>
        <begin position="1"/>
        <end position="25"/>
    </location>
</feature>
<dbReference type="RefSeq" id="XP_007865892.1">
    <property type="nucleotide sequence ID" value="XM_007867701.1"/>
</dbReference>
<dbReference type="GeneID" id="19304032"/>
<evidence type="ECO:0000313" key="3">
    <source>
        <dbReference type="EMBL" id="EPQ55867.1"/>
    </source>
</evidence>
<evidence type="ECO:0000256" key="1">
    <source>
        <dbReference type="SAM" id="MobiDB-lite"/>
    </source>
</evidence>
<dbReference type="InterPro" id="IPR010775">
    <property type="entry name" value="DUF1365"/>
</dbReference>
<reference evidence="3 4" key="1">
    <citation type="journal article" date="2012" name="Science">
        <title>The Paleozoic origin of enzymatic lignin decomposition reconstructed from 31 fungal genomes.</title>
        <authorList>
            <person name="Floudas D."/>
            <person name="Binder M."/>
            <person name="Riley R."/>
            <person name="Barry K."/>
            <person name="Blanchette R.A."/>
            <person name="Henrissat B."/>
            <person name="Martinez A.T."/>
            <person name="Otillar R."/>
            <person name="Spatafora J.W."/>
            <person name="Yadav J.S."/>
            <person name="Aerts A."/>
            <person name="Benoit I."/>
            <person name="Boyd A."/>
            <person name="Carlson A."/>
            <person name="Copeland A."/>
            <person name="Coutinho P.M."/>
            <person name="de Vries R.P."/>
            <person name="Ferreira P."/>
            <person name="Findley K."/>
            <person name="Foster B."/>
            <person name="Gaskell J."/>
            <person name="Glotzer D."/>
            <person name="Gorecki P."/>
            <person name="Heitman J."/>
            <person name="Hesse C."/>
            <person name="Hori C."/>
            <person name="Igarashi K."/>
            <person name="Jurgens J.A."/>
            <person name="Kallen N."/>
            <person name="Kersten P."/>
            <person name="Kohler A."/>
            <person name="Kuees U."/>
            <person name="Kumar T.K.A."/>
            <person name="Kuo A."/>
            <person name="LaButti K."/>
            <person name="Larrondo L.F."/>
            <person name="Lindquist E."/>
            <person name="Ling A."/>
            <person name="Lombard V."/>
            <person name="Lucas S."/>
            <person name="Lundell T."/>
            <person name="Martin R."/>
            <person name="McLaughlin D.J."/>
            <person name="Morgenstern I."/>
            <person name="Morin E."/>
            <person name="Murat C."/>
            <person name="Nagy L.G."/>
            <person name="Nolan M."/>
            <person name="Ohm R.A."/>
            <person name="Patyshakuliyeva A."/>
            <person name="Rokas A."/>
            <person name="Ruiz-Duenas F.J."/>
            <person name="Sabat G."/>
            <person name="Salamov A."/>
            <person name="Samejima M."/>
            <person name="Schmutz J."/>
            <person name="Slot J.C."/>
            <person name="St John F."/>
            <person name="Stenlid J."/>
            <person name="Sun H."/>
            <person name="Sun S."/>
            <person name="Syed K."/>
            <person name="Tsang A."/>
            <person name="Wiebenga A."/>
            <person name="Young D."/>
            <person name="Pisabarro A."/>
            <person name="Eastwood D.C."/>
            <person name="Martin F."/>
            <person name="Cullen D."/>
            <person name="Grigoriev I.V."/>
            <person name="Hibbett D.S."/>
        </authorList>
    </citation>
    <scope>NUCLEOTIDE SEQUENCE [LARGE SCALE GENOMIC DNA]</scope>
    <source>
        <strain evidence="3 4">ATCC 11539</strain>
    </source>
</reference>